<accession>A0ABS5JBH3</accession>
<gene>
    <name evidence="1" type="ORF">KE626_31055</name>
</gene>
<dbReference type="RefSeq" id="WP_211976973.1">
    <property type="nucleotide sequence ID" value="NZ_CBFHAM010000012.1"/>
</dbReference>
<keyword evidence="2" id="KW-1185">Reference proteome</keyword>
<proteinExistence type="predicted"/>
<dbReference type="EMBL" id="JAGTXB010000025">
    <property type="protein sequence ID" value="MBS0031812.1"/>
    <property type="molecule type" value="Genomic_DNA"/>
</dbReference>
<protein>
    <submittedName>
        <fullName evidence="1">Uncharacterized protein</fullName>
    </submittedName>
</protein>
<dbReference type="Proteomes" id="UP000676386">
    <property type="component" value="Unassembled WGS sequence"/>
</dbReference>
<name>A0ABS5JBH3_9BACT</name>
<comment type="caution">
    <text evidence="1">The sequence shown here is derived from an EMBL/GenBank/DDBJ whole genome shotgun (WGS) entry which is preliminary data.</text>
</comment>
<sequence>MPIIDFKLLNGANGNLPVCSGDPLTLDYFCRLSNENTPLQLRLSYSSTNNGVAVSRSNPGTITLVGNNNNFSDTIVLRVANQQQTTIIITAAIAGSSLQEDLSAVVSVCADAGVPAHLKVADNVLLSGFVPQNNTRKPAARNAIRQVIRRAQFKKQHQ</sequence>
<evidence type="ECO:0000313" key="2">
    <source>
        <dbReference type="Proteomes" id="UP000676386"/>
    </source>
</evidence>
<evidence type="ECO:0000313" key="1">
    <source>
        <dbReference type="EMBL" id="MBS0031812.1"/>
    </source>
</evidence>
<reference evidence="1 2" key="1">
    <citation type="submission" date="2021-04" db="EMBL/GenBank/DDBJ databases">
        <title>Chitinophaga sp. nov., isolated from the rhizosphere soil.</title>
        <authorList>
            <person name="He S."/>
        </authorList>
    </citation>
    <scope>NUCLEOTIDE SEQUENCE [LARGE SCALE GENOMIC DNA]</scope>
    <source>
        <strain evidence="1 2">2R12</strain>
    </source>
</reference>
<organism evidence="1 2">
    <name type="scientific">Chitinophaga hostae</name>
    <dbReference type="NCBI Taxonomy" id="2831022"/>
    <lineage>
        <taxon>Bacteria</taxon>
        <taxon>Pseudomonadati</taxon>
        <taxon>Bacteroidota</taxon>
        <taxon>Chitinophagia</taxon>
        <taxon>Chitinophagales</taxon>
        <taxon>Chitinophagaceae</taxon>
        <taxon>Chitinophaga</taxon>
    </lineage>
</organism>